<accession>A0ABS2IM46</accession>
<gene>
    <name evidence="2" type="ORF">JQX11_03510</name>
</gene>
<keyword evidence="1" id="KW-0732">Signal</keyword>
<proteinExistence type="predicted"/>
<comment type="caution">
    <text evidence="2">The sequence shown here is derived from an EMBL/GenBank/DDBJ whole genome shotgun (WGS) entry which is preliminary data.</text>
</comment>
<organism evidence="2 3">
    <name type="scientific">Micromonospora humida</name>
    <dbReference type="NCBI Taxonomy" id="2809018"/>
    <lineage>
        <taxon>Bacteria</taxon>
        <taxon>Bacillati</taxon>
        <taxon>Actinomycetota</taxon>
        <taxon>Actinomycetes</taxon>
        <taxon>Micromonosporales</taxon>
        <taxon>Micromonosporaceae</taxon>
        <taxon>Micromonospora</taxon>
    </lineage>
</organism>
<feature type="chain" id="PRO_5046109966" description="Ig-like domain-containing protein" evidence="1">
    <location>
        <begin position="25"/>
        <end position="107"/>
    </location>
</feature>
<reference evidence="2 3" key="1">
    <citation type="submission" date="2021-02" db="EMBL/GenBank/DDBJ databases">
        <authorList>
            <person name="Ra J.-S."/>
        </authorList>
    </citation>
    <scope>NUCLEOTIDE SEQUENCE [LARGE SCALE GENOMIC DNA]</scope>
    <source>
        <strain evidence="2 3">MMS20-R1-14</strain>
    </source>
</reference>
<evidence type="ECO:0000313" key="3">
    <source>
        <dbReference type="Proteomes" id="UP001518872"/>
    </source>
</evidence>
<name>A0ABS2IM46_9ACTN</name>
<dbReference type="EMBL" id="JAFEUC010000001">
    <property type="protein sequence ID" value="MBM7075426.1"/>
    <property type="molecule type" value="Genomic_DNA"/>
</dbReference>
<dbReference type="RefSeq" id="WP_204923484.1">
    <property type="nucleotide sequence ID" value="NZ_JAFEUC010000001.1"/>
</dbReference>
<evidence type="ECO:0000313" key="2">
    <source>
        <dbReference type="EMBL" id="MBM7075426.1"/>
    </source>
</evidence>
<sequence>MKRKLFAVAAAGLALAGGSTLATATPAVAGQGAQSLAFSCSLAWKDQNTAAIRCSGSSFVGWARCKNGRITQGAQAASGTISYAYCTSVNSSLKSPFTSSDWGGIAK</sequence>
<evidence type="ECO:0008006" key="4">
    <source>
        <dbReference type="Google" id="ProtNLM"/>
    </source>
</evidence>
<dbReference type="Proteomes" id="UP001518872">
    <property type="component" value="Unassembled WGS sequence"/>
</dbReference>
<feature type="signal peptide" evidence="1">
    <location>
        <begin position="1"/>
        <end position="24"/>
    </location>
</feature>
<evidence type="ECO:0000256" key="1">
    <source>
        <dbReference type="SAM" id="SignalP"/>
    </source>
</evidence>
<protein>
    <recommendedName>
        <fullName evidence="4">Ig-like domain-containing protein</fullName>
    </recommendedName>
</protein>
<keyword evidence="3" id="KW-1185">Reference proteome</keyword>